<feature type="domain" description="Integrase zinc-binding" evidence="2">
    <location>
        <begin position="161"/>
        <end position="212"/>
    </location>
</feature>
<evidence type="ECO:0000313" key="4">
    <source>
        <dbReference type="Proteomes" id="UP000054248"/>
    </source>
</evidence>
<feature type="compositionally biased region" description="Polar residues" evidence="1">
    <location>
        <begin position="693"/>
        <end position="705"/>
    </location>
</feature>
<feature type="region of interest" description="Disordered" evidence="1">
    <location>
        <begin position="1"/>
        <end position="73"/>
    </location>
</feature>
<sequence length="1294" mass="139223">MPRAESTQRRHYAKETSQPYGPRDNYVQPAYRAADQSPRQLDYAPGIPSLGTIPANPSSDNPEGTYALEPDENGSYQGFPSVDEFEEILENYLKGLSQRKQEKALITQEMYDCIHAVLMDPTNTTYGTPQFRFWVRKMFILACFQGEYTVTHEDKPVAAKEQIYQILVHCHGECYHGGRDKTCAQIKGYYSWIPKELVAQFVKACPTCVLKRSNNPKKFVAMLKDISGSHQGAEEQYIDFITSPLRNCGGPSPRGSAGSSRSGDNAAAAATASASASKPDPRLFAHPVPPLLSYDAPLQQQPSLMQLAGSNMSHAAPPLFTPGALEEAKPMFRDASGSTTTSSLTSILSDSGYGGANVDQNHQAQGWSSGGSSTSAAGAGAFHHHLGVPGAVEMNRGLARSAGGDFGHPHASATAAAWAMHGLAPHGYHLPASAGMVPSTSAPPFHLSSSASAFHSSSFNPFHVAADHNAASLYAQSTAAAQGQDQQEGLPQIKLEAAPSPALGTIGLPDPESPSPLPSRPLGSTVVGAGVRRLGAPTSIDLSGSNFNDYRSTPALLSAVSVAGFDPHHHHHMTGVGSVPSSATDAFFTVPPVSAPPGASFHFDHHLQAAALHHHRHIPSAPASATAETFGALDLSRRPSMDDDFLNGVSNGLDVLSYAAMGPTFAAAIDASAATGIHHHHQAVEEGAHGGEVSTQTSNTRSPSPFSEAALLGISTAAAAVLAPSVSRTSSTVSEDDGAESEDAAGELEIEGLGDLRATAKEVAEAVEQEFEDVFAPSYTSIPRTDLSMPPSGAFPPEIWILIGEIGGLTTDALARLARTCRTLNHIVTPLLWEHVTLSRPQVYSFVHPPAPHRLAALAHVSAACARSIKRHDDVAACVKKFTLKNWYMKESAPESPDYPANEAMNHAFDHVVSALLRCPNLETIHLWNVQIPPRLHRALYQIPSLRRLVLEHCIVSCHRETCAMNPQRLPIRDLELYQTAQSIHGYNNIVNSVEALAQASGLQSLQIDHAIFDQLMNLYITRGFPDTLESLRATPPQAQELSGALLTDFLSFPNNPIRTLSLLREIQGFVPERILPVAVRNLAEVAGPRDVVLAMVRGRAVGGIKIVDQLRGGAASEADDGYFTLLEKIATGSRADVTTLALRVDELDEKVLTTIATLFPRLQDLVIEYAYVSRNLLPKLAHCLLKFVSSLPYLSTLRILIISRLDTSEVSAPDPEEEDENSDFQYHWASPDGLISRVAERELLKAWRVPGGSGLTQVSLATRKRSWKRPSVGYREWMRVGVDGVANEAMFSF</sequence>
<dbReference type="HOGENOM" id="CLU_261989_0_0_1"/>
<dbReference type="Pfam" id="PF17921">
    <property type="entry name" value="Integrase_H2C2"/>
    <property type="match status" value="1"/>
</dbReference>
<name>A0A0C3QE15_9AGAM</name>
<dbReference type="OrthoDB" id="3153098at2759"/>
<evidence type="ECO:0000313" key="3">
    <source>
        <dbReference type="EMBL" id="KIO23991.1"/>
    </source>
</evidence>
<dbReference type="STRING" id="1051891.A0A0C3QE15"/>
<feature type="compositionally biased region" description="Acidic residues" evidence="1">
    <location>
        <begin position="734"/>
        <end position="746"/>
    </location>
</feature>
<dbReference type="Proteomes" id="UP000054248">
    <property type="component" value="Unassembled WGS sequence"/>
</dbReference>
<protein>
    <recommendedName>
        <fullName evidence="2">Integrase zinc-binding domain-containing protein</fullName>
    </recommendedName>
</protein>
<feature type="region of interest" description="Disordered" evidence="1">
    <location>
        <begin position="725"/>
        <end position="746"/>
    </location>
</feature>
<feature type="region of interest" description="Disordered" evidence="1">
    <location>
        <begin position="501"/>
        <end position="522"/>
    </location>
</feature>
<organism evidence="3 4">
    <name type="scientific">Tulasnella calospora MUT 4182</name>
    <dbReference type="NCBI Taxonomy" id="1051891"/>
    <lineage>
        <taxon>Eukaryota</taxon>
        <taxon>Fungi</taxon>
        <taxon>Dikarya</taxon>
        <taxon>Basidiomycota</taxon>
        <taxon>Agaricomycotina</taxon>
        <taxon>Agaricomycetes</taxon>
        <taxon>Cantharellales</taxon>
        <taxon>Tulasnellaceae</taxon>
        <taxon>Tulasnella</taxon>
    </lineage>
</organism>
<feature type="region of interest" description="Disordered" evidence="1">
    <location>
        <begin position="687"/>
        <end position="706"/>
    </location>
</feature>
<dbReference type="Gene3D" id="1.10.340.70">
    <property type="match status" value="1"/>
</dbReference>
<feature type="region of interest" description="Disordered" evidence="1">
    <location>
        <begin position="249"/>
        <end position="282"/>
    </location>
</feature>
<dbReference type="InterPro" id="IPR041588">
    <property type="entry name" value="Integrase_H2C2"/>
</dbReference>
<reference evidence="4" key="2">
    <citation type="submission" date="2015-01" db="EMBL/GenBank/DDBJ databases">
        <title>Evolutionary Origins and Diversification of the Mycorrhizal Mutualists.</title>
        <authorList>
            <consortium name="DOE Joint Genome Institute"/>
            <consortium name="Mycorrhizal Genomics Consortium"/>
            <person name="Kohler A."/>
            <person name="Kuo A."/>
            <person name="Nagy L.G."/>
            <person name="Floudas D."/>
            <person name="Copeland A."/>
            <person name="Barry K.W."/>
            <person name="Cichocki N."/>
            <person name="Veneault-Fourrey C."/>
            <person name="LaButti K."/>
            <person name="Lindquist E.A."/>
            <person name="Lipzen A."/>
            <person name="Lundell T."/>
            <person name="Morin E."/>
            <person name="Murat C."/>
            <person name="Riley R."/>
            <person name="Ohm R."/>
            <person name="Sun H."/>
            <person name="Tunlid A."/>
            <person name="Henrissat B."/>
            <person name="Grigoriev I.V."/>
            <person name="Hibbett D.S."/>
            <person name="Martin F."/>
        </authorList>
    </citation>
    <scope>NUCLEOTIDE SEQUENCE [LARGE SCALE GENOMIC DNA]</scope>
    <source>
        <strain evidence="4">MUT 4182</strain>
    </source>
</reference>
<gene>
    <name evidence="3" type="ORF">M407DRAFT_26603</name>
</gene>
<keyword evidence="4" id="KW-1185">Reference proteome</keyword>
<proteinExistence type="predicted"/>
<feature type="compositionally biased region" description="Low complexity" evidence="1">
    <location>
        <begin position="249"/>
        <end position="277"/>
    </location>
</feature>
<evidence type="ECO:0000259" key="2">
    <source>
        <dbReference type="Pfam" id="PF17921"/>
    </source>
</evidence>
<dbReference type="SUPFAM" id="SSF52047">
    <property type="entry name" value="RNI-like"/>
    <property type="match status" value="1"/>
</dbReference>
<dbReference type="InterPro" id="IPR032675">
    <property type="entry name" value="LRR_dom_sf"/>
</dbReference>
<accession>A0A0C3QE15</accession>
<reference evidence="3 4" key="1">
    <citation type="submission" date="2014-04" db="EMBL/GenBank/DDBJ databases">
        <authorList>
            <consortium name="DOE Joint Genome Institute"/>
            <person name="Kuo A."/>
            <person name="Girlanda M."/>
            <person name="Perotto S."/>
            <person name="Kohler A."/>
            <person name="Nagy L.G."/>
            <person name="Floudas D."/>
            <person name="Copeland A."/>
            <person name="Barry K.W."/>
            <person name="Cichocki N."/>
            <person name="Veneault-Fourrey C."/>
            <person name="LaButti K."/>
            <person name="Lindquist E.A."/>
            <person name="Lipzen A."/>
            <person name="Lundell T."/>
            <person name="Morin E."/>
            <person name="Murat C."/>
            <person name="Sun H."/>
            <person name="Tunlid A."/>
            <person name="Henrissat B."/>
            <person name="Grigoriev I.V."/>
            <person name="Hibbett D.S."/>
            <person name="Martin F."/>
            <person name="Nordberg H.P."/>
            <person name="Cantor M.N."/>
            <person name="Hua S.X."/>
        </authorList>
    </citation>
    <scope>NUCLEOTIDE SEQUENCE [LARGE SCALE GENOMIC DNA]</scope>
    <source>
        <strain evidence="3 4">MUT 4182</strain>
    </source>
</reference>
<dbReference type="Gene3D" id="3.80.10.10">
    <property type="entry name" value="Ribonuclease Inhibitor"/>
    <property type="match status" value="1"/>
</dbReference>
<evidence type="ECO:0000256" key="1">
    <source>
        <dbReference type="SAM" id="MobiDB-lite"/>
    </source>
</evidence>
<dbReference type="EMBL" id="KN823071">
    <property type="protein sequence ID" value="KIO23991.1"/>
    <property type="molecule type" value="Genomic_DNA"/>
</dbReference>